<name>A0A1B7KUD1_PARTM</name>
<gene>
    <name evidence="2" type="ORF">A7K69_18610</name>
</gene>
<sequence>MKGEKQWRYLSADIWFILMIQAHITRITCILLLGMEGLSMFTNFLGLLLMTWAIAINMLA</sequence>
<reference evidence="3" key="1">
    <citation type="submission" date="2016-05" db="EMBL/GenBank/DDBJ databases">
        <authorList>
            <person name="Wang W."/>
            <person name="Zhu L."/>
        </authorList>
    </citation>
    <scope>NUCLEOTIDE SEQUENCE [LARGE SCALE GENOMIC DNA]</scope>
    <source>
        <strain evidence="3">W-2</strain>
    </source>
</reference>
<protein>
    <submittedName>
        <fullName evidence="2">Uncharacterized protein</fullName>
    </submittedName>
</protein>
<evidence type="ECO:0000256" key="1">
    <source>
        <dbReference type="SAM" id="Phobius"/>
    </source>
</evidence>
<keyword evidence="1" id="KW-0812">Transmembrane</keyword>
<dbReference type="Proteomes" id="UP000078290">
    <property type="component" value="Unassembled WGS sequence"/>
</dbReference>
<evidence type="ECO:0000313" key="3">
    <source>
        <dbReference type="Proteomes" id="UP000078290"/>
    </source>
</evidence>
<proteinExistence type="predicted"/>
<evidence type="ECO:0000313" key="2">
    <source>
        <dbReference type="EMBL" id="OAT73672.1"/>
    </source>
</evidence>
<organism evidence="2 3">
    <name type="scientific">Parageobacillus thermoglucosidasius</name>
    <name type="common">Geobacillus thermoglucosidasius</name>
    <dbReference type="NCBI Taxonomy" id="1426"/>
    <lineage>
        <taxon>Bacteria</taxon>
        <taxon>Bacillati</taxon>
        <taxon>Bacillota</taxon>
        <taxon>Bacilli</taxon>
        <taxon>Bacillales</taxon>
        <taxon>Anoxybacillaceae</taxon>
        <taxon>Parageobacillus</taxon>
    </lineage>
</organism>
<keyword evidence="1" id="KW-1133">Transmembrane helix</keyword>
<comment type="caution">
    <text evidence="2">The sequence shown here is derived from an EMBL/GenBank/DDBJ whole genome shotgun (WGS) entry which is preliminary data.</text>
</comment>
<accession>A0A1B7KUD1</accession>
<dbReference type="EMBL" id="LXMA01000011">
    <property type="protein sequence ID" value="OAT73672.1"/>
    <property type="molecule type" value="Genomic_DNA"/>
</dbReference>
<feature type="transmembrane region" description="Helical" evidence="1">
    <location>
        <begin position="12"/>
        <end position="34"/>
    </location>
</feature>
<keyword evidence="1" id="KW-0472">Membrane</keyword>
<feature type="transmembrane region" description="Helical" evidence="1">
    <location>
        <begin position="40"/>
        <end position="59"/>
    </location>
</feature>
<dbReference type="AlphaFoldDB" id="A0A1B7KUD1"/>